<dbReference type="EMBL" id="JAHUZB010000008">
    <property type="protein sequence ID" value="MBV7392136.1"/>
    <property type="molecule type" value="Genomic_DNA"/>
</dbReference>
<keyword evidence="3" id="KW-1185">Reference proteome</keyword>
<feature type="transmembrane region" description="Helical" evidence="1">
    <location>
        <begin position="37"/>
        <end position="56"/>
    </location>
</feature>
<evidence type="ECO:0000313" key="3">
    <source>
        <dbReference type="Proteomes" id="UP000774130"/>
    </source>
</evidence>
<sequence length="64" mass="7331">MKNNSIVVRILMVIGFFVVASIALRLLGVVLSVGFSLFFKLVIPLAIAYFLVNWLTNRRRSNYR</sequence>
<evidence type="ECO:0000256" key="1">
    <source>
        <dbReference type="SAM" id="Phobius"/>
    </source>
</evidence>
<gene>
    <name evidence="2" type="ORF">KUA55_15745</name>
</gene>
<organism evidence="2 3">
    <name type="scientific">Enterococcus alishanensis</name>
    <dbReference type="NCBI Taxonomy" id="1303817"/>
    <lineage>
        <taxon>Bacteria</taxon>
        <taxon>Bacillati</taxon>
        <taxon>Bacillota</taxon>
        <taxon>Bacilli</taxon>
        <taxon>Lactobacillales</taxon>
        <taxon>Enterococcaceae</taxon>
        <taxon>Enterococcus</taxon>
    </lineage>
</organism>
<keyword evidence="1" id="KW-1133">Transmembrane helix</keyword>
<dbReference type="RefSeq" id="WP_218327350.1">
    <property type="nucleotide sequence ID" value="NZ_JAHUZB010000008.1"/>
</dbReference>
<keyword evidence="1" id="KW-0812">Transmembrane</keyword>
<dbReference type="Proteomes" id="UP000774130">
    <property type="component" value="Unassembled WGS sequence"/>
</dbReference>
<protein>
    <submittedName>
        <fullName evidence="2">Uncharacterized protein</fullName>
    </submittedName>
</protein>
<proteinExistence type="predicted"/>
<comment type="caution">
    <text evidence="2">The sequence shown here is derived from an EMBL/GenBank/DDBJ whole genome shotgun (WGS) entry which is preliminary data.</text>
</comment>
<accession>A0ABS6TGV6</accession>
<feature type="transmembrane region" description="Helical" evidence="1">
    <location>
        <begin position="7"/>
        <end position="31"/>
    </location>
</feature>
<evidence type="ECO:0000313" key="2">
    <source>
        <dbReference type="EMBL" id="MBV7392136.1"/>
    </source>
</evidence>
<keyword evidence="1" id="KW-0472">Membrane</keyword>
<reference evidence="2 3" key="1">
    <citation type="submission" date="2021-06" db="EMBL/GenBank/DDBJ databases">
        <title>Enterococcus alishanensis sp. nov., a novel lactic acid bacterium isolated from fresh coffee beans.</title>
        <authorList>
            <person name="Chen Y.-S."/>
        </authorList>
    </citation>
    <scope>NUCLEOTIDE SEQUENCE [LARGE SCALE GENOMIC DNA]</scope>
    <source>
        <strain evidence="2 3">ALS3</strain>
    </source>
</reference>
<name>A0ABS6TGV6_9ENTE</name>